<dbReference type="Proteomes" id="UP000799424">
    <property type="component" value="Unassembled WGS sequence"/>
</dbReference>
<organism evidence="1 2">
    <name type="scientific">Ophiobolus disseminans</name>
    <dbReference type="NCBI Taxonomy" id="1469910"/>
    <lineage>
        <taxon>Eukaryota</taxon>
        <taxon>Fungi</taxon>
        <taxon>Dikarya</taxon>
        <taxon>Ascomycota</taxon>
        <taxon>Pezizomycotina</taxon>
        <taxon>Dothideomycetes</taxon>
        <taxon>Pleosporomycetidae</taxon>
        <taxon>Pleosporales</taxon>
        <taxon>Pleosporineae</taxon>
        <taxon>Phaeosphaeriaceae</taxon>
        <taxon>Ophiobolus</taxon>
    </lineage>
</organism>
<reference evidence="1" key="1">
    <citation type="journal article" date="2020" name="Stud. Mycol.">
        <title>101 Dothideomycetes genomes: a test case for predicting lifestyles and emergence of pathogens.</title>
        <authorList>
            <person name="Haridas S."/>
            <person name="Albert R."/>
            <person name="Binder M."/>
            <person name="Bloem J."/>
            <person name="Labutti K."/>
            <person name="Salamov A."/>
            <person name="Andreopoulos B."/>
            <person name="Baker S."/>
            <person name="Barry K."/>
            <person name="Bills G."/>
            <person name="Bluhm B."/>
            <person name="Cannon C."/>
            <person name="Castanera R."/>
            <person name="Culley D."/>
            <person name="Daum C."/>
            <person name="Ezra D."/>
            <person name="Gonzalez J."/>
            <person name="Henrissat B."/>
            <person name="Kuo A."/>
            <person name="Liang C."/>
            <person name="Lipzen A."/>
            <person name="Lutzoni F."/>
            <person name="Magnuson J."/>
            <person name="Mondo S."/>
            <person name="Nolan M."/>
            <person name="Ohm R."/>
            <person name="Pangilinan J."/>
            <person name="Park H.-J."/>
            <person name="Ramirez L."/>
            <person name="Alfaro M."/>
            <person name="Sun H."/>
            <person name="Tritt A."/>
            <person name="Yoshinaga Y."/>
            <person name="Zwiers L.-H."/>
            <person name="Turgeon B."/>
            <person name="Goodwin S."/>
            <person name="Spatafora J."/>
            <person name="Crous P."/>
            <person name="Grigoriev I."/>
        </authorList>
    </citation>
    <scope>NUCLEOTIDE SEQUENCE</scope>
    <source>
        <strain evidence="1">CBS 113818</strain>
    </source>
</reference>
<protein>
    <submittedName>
        <fullName evidence="1">Uncharacterized protein</fullName>
    </submittedName>
</protein>
<name>A0A6A7AJR8_9PLEO</name>
<evidence type="ECO:0000313" key="2">
    <source>
        <dbReference type="Proteomes" id="UP000799424"/>
    </source>
</evidence>
<proteinExistence type="predicted"/>
<dbReference type="AlphaFoldDB" id="A0A6A7AJR8"/>
<accession>A0A6A7AJR8</accession>
<gene>
    <name evidence="1" type="ORF">CC86DRAFT_400085</name>
</gene>
<keyword evidence="2" id="KW-1185">Reference proteome</keyword>
<dbReference type="InterPro" id="IPR052895">
    <property type="entry name" value="HetReg/Transcr_Mod"/>
</dbReference>
<sequence>MTRSCKATDARDTVFSVLELADSDVYRINPNYRQELNEVLLSAVQAVISVEHGLDVLGVCQNPEKKFGLPSWMPFLMDKWKTMPFKTTNSRAQRFMPRLTKAEVPNVRINGNFLELQGDHVDTVQSICTSYVSNNANAEALEFVYANWRRFANDVASRRLLAKEDYYTLVSGADAELARQWIRFLTVLVDEAQDLDTRYSQSSGTKDAGPDAFLDDPATGGMYRHMGLNPRLSRCHLLPPSYLTASAHPNHRIHAGLQAYGVGRRLCATARGFLALVPAEACAGDSIALVNGASFPYVLRRSLGSADHVLIGEAFVPTWLGPTPIGPFENGVAEEMMRKACNTSMNSWIRIC</sequence>
<evidence type="ECO:0000313" key="1">
    <source>
        <dbReference type="EMBL" id="KAF2833466.1"/>
    </source>
</evidence>
<dbReference type="PANTHER" id="PTHR24148">
    <property type="entry name" value="ANKYRIN REPEAT DOMAIN-CONTAINING PROTEIN 39 HOMOLOG-RELATED"/>
    <property type="match status" value="1"/>
</dbReference>
<dbReference type="PANTHER" id="PTHR24148:SF64">
    <property type="entry name" value="HETEROKARYON INCOMPATIBILITY DOMAIN-CONTAINING PROTEIN"/>
    <property type="match status" value="1"/>
</dbReference>
<dbReference type="EMBL" id="MU006216">
    <property type="protein sequence ID" value="KAF2833466.1"/>
    <property type="molecule type" value="Genomic_DNA"/>
</dbReference>
<dbReference type="OrthoDB" id="194358at2759"/>